<evidence type="ECO:0000313" key="2">
    <source>
        <dbReference type="EMBL" id="RDC58981.1"/>
    </source>
</evidence>
<evidence type="ECO:0000313" key="3">
    <source>
        <dbReference type="Proteomes" id="UP000253727"/>
    </source>
</evidence>
<protein>
    <submittedName>
        <fullName evidence="2">Uncharacterized protein</fullName>
    </submittedName>
</protein>
<sequence length="61" mass="6410">MISQILFYAMMALLAGVFGFTFSGNVSKKRPVIGRAISLVFYALALACIAGIAITLLGAAR</sequence>
<keyword evidence="1" id="KW-0472">Membrane</keyword>
<accession>A0A369Q246</accession>
<dbReference type="AlphaFoldDB" id="A0A369Q246"/>
<proteinExistence type="predicted"/>
<keyword evidence="1" id="KW-1133">Transmembrane helix</keyword>
<name>A0A369Q246_9SPHN</name>
<feature type="transmembrane region" description="Helical" evidence="1">
    <location>
        <begin position="39"/>
        <end position="60"/>
    </location>
</feature>
<dbReference type="Proteomes" id="UP000253727">
    <property type="component" value="Unassembled WGS sequence"/>
</dbReference>
<keyword evidence="1" id="KW-0812">Transmembrane</keyword>
<evidence type="ECO:0000256" key="1">
    <source>
        <dbReference type="SAM" id="Phobius"/>
    </source>
</evidence>
<keyword evidence="3" id="KW-1185">Reference proteome</keyword>
<dbReference type="RefSeq" id="WP_115365415.1">
    <property type="nucleotide sequence ID" value="NZ_QBKA01000002.1"/>
</dbReference>
<organism evidence="2 3">
    <name type="scientific">Alteripontixanthobacter maritimus</name>
    <dbReference type="NCBI Taxonomy" id="2161824"/>
    <lineage>
        <taxon>Bacteria</taxon>
        <taxon>Pseudomonadati</taxon>
        <taxon>Pseudomonadota</taxon>
        <taxon>Alphaproteobacteria</taxon>
        <taxon>Sphingomonadales</taxon>
        <taxon>Erythrobacteraceae</taxon>
        <taxon>Alteripontixanthobacter</taxon>
    </lineage>
</organism>
<comment type="caution">
    <text evidence="2">The sequence shown here is derived from an EMBL/GenBank/DDBJ whole genome shotgun (WGS) entry which is preliminary data.</text>
</comment>
<feature type="transmembrane region" description="Helical" evidence="1">
    <location>
        <begin position="6"/>
        <end position="27"/>
    </location>
</feature>
<dbReference type="EMBL" id="QBKA01000002">
    <property type="protein sequence ID" value="RDC58981.1"/>
    <property type="molecule type" value="Genomic_DNA"/>
</dbReference>
<gene>
    <name evidence="2" type="ORF">HME9302_00158</name>
</gene>
<reference evidence="2 3" key="1">
    <citation type="submission" date="2018-04" db="EMBL/GenBank/DDBJ databases">
        <title>Altererythrobacter sp. HME9302 genome sequencing and assembly.</title>
        <authorList>
            <person name="Kang H."/>
            <person name="Kim H."/>
            <person name="Joh K."/>
        </authorList>
    </citation>
    <scope>NUCLEOTIDE SEQUENCE [LARGE SCALE GENOMIC DNA]</scope>
    <source>
        <strain evidence="2 3">HME9302</strain>
    </source>
</reference>